<dbReference type="EMBL" id="CP141614">
    <property type="protein sequence ID" value="WRP14712.1"/>
    <property type="molecule type" value="Genomic_DNA"/>
</dbReference>
<evidence type="ECO:0000313" key="1">
    <source>
        <dbReference type="EMBL" id="WRP14712.1"/>
    </source>
</evidence>
<accession>A0ABZ1BPJ5</accession>
<protein>
    <recommendedName>
        <fullName evidence="3">Acetyltransferase (GNAT) family protein</fullName>
    </recommendedName>
</protein>
<evidence type="ECO:0000313" key="2">
    <source>
        <dbReference type="Proteomes" id="UP001333102"/>
    </source>
</evidence>
<dbReference type="Proteomes" id="UP001333102">
    <property type="component" value="Chromosome"/>
</dbReference>
<organism evidence="1 2">
    <name type="scientific">Geochorda subterranea</name>
    <dbReference type="NCBI Taxonomy" id="3109564"/>
    <lineage>
        <taxon>Bacteria</taxon>
        <taxon>Bacillati</taxon>
        <taxon>Bacillota</taxon>
        <taxon>Limnochordia</taxon>
        <taxon>Limnochordales</taxon>
        <taxon>Geochordaceae</taxon>
        <taxon>Geochorda</taxon>
    </lineage>
</organism>
<reference evidence="2" key="1">
    <citation type="submission" date="2023-12" db="EMBL/GenBank/DDBJ databases">
        <title>Novel isolates from deep terrestrial aquifers shed light on the physiology and ecology of the class Limnochordia.</title>
        <authorList>
            <person name="Karnachuk O.V."/>
            <person name="Lukina A.P."/>
            <person name="Avakyan M.R."/>
            <person name="Kadnikov V."/>
            <person name="Begmatov S."/>
            <person name="Beletsky A.V."/>
            <person name="Mardanov A.V."/>
            <person name="Ravin N.V."/>
        </authorList>
    </citation>
    <scope>NUCLEOTIDE SEQUENCE [LARGE SCALE GENOMIC DNA]</scope>
    <source>
        <strain evidence="2">LN</strain>
    </source>
</reference>
<dbReference type="RefSeq" id="WP_324669082.1">
    <property type="nucleotide sequence ID" value="NZ_CP141614.1"/>
</dbReference>
<keyword evidence="2" id="KW-1185">Reference proteome</keyword>
<evidence type="ECO:0008006" key="3">
    <source>
        <dbReference type="Google" id="ProtNLM"/>
    </source>
</evidence>
<proteinExistence type="predicted"/>
<name>A0ABZ1BPJ5_9FIRM</name>
<gene>
    <name evidence="1" type="ORF">VLY81_00650</name>
</gene>
<sequence length="73" mass="7717">MPLTGPGFDAVIDAYLATFGVPPDRPQARPDVGNTPARALYASKGWQVLLEPWHSAPDGEPYVILGLALPSSS</sequence>